<accession>A0A642UJ55</accession>
<evidence type="ECO:0000256" key="7">
    <source>
        <dbReference type="ARBA" id="ARBA00023034"/>
    </source>
</evidence>
<dbReference type="SUPFAM" id="SSF58038">
    <property type="entry name" value="SNARE fusion complex"/>
    <property type="match status" value="1"/>
</dbReference>
<dbReference type="Pfam" id="PF09177">
    <property type="entry name" value="STX6_10_61_N"/>
    <property type="match status" value="1"/>
</dbReference>
<dbReference type="Gene3D" id="1.20.5.110">
    <property type="match status" value="1"/>
</dbReference>
<keyword evidence="14" id="KW-1185">Reference proteome</keyword>
<evidence type="ECO:0000256" key="1">
    <source>
        <dbReference type="ARBA" id="ARBA00004409"/>
    </source>
</evidence>
<dbReference type="Proteomes" id="UP000449547">
    <property type="component" value="Unassembled WGS sequence"/>
</dbReference>
<dbReference type="InterPro" id="IPR000727">
    <property type="entry name" value="T_SNARE_dom"/>
</dbReference>
<comment type="subcellular location">
    <subcellularLocation>
        <location evidence="1">Golgi apparatus membrane</location>
        <topology evidence="1">Single-pass type IV membrane protein</topology>
    </subcellularLocation>
</comment>
<dbReference type="PROSITE" id="PS00914">
    <property type="entry name" value="SYNTAXIN"/>
    <property type="match status" value="1"/>
</dbReference>
<evidence type="ECO:0000256" key="11">
    <source>
        <dbReference type="SAM" id="Phobius"/>
    </source>
</evidence>
<dbReference type="SUPFAM" id="SSF47661">
    <property type="entry name" value="t-snare proteins"/>
    <property type="match status" value="1"/>
</dbReference>
<dbReference type="InterPro" id="IPR048036">
    <property type="entry name" value="Tlg1p-like_N"/>
</dbReference>
<evidence type="ECO:0000256" key="8">
    <source>
        <dbReference type="ARBA" id="ARBA00023054"/>
    </source>
</evidence>
<dbReference type="PANTHER" id="PTHR19957:SF224">
    <property type="entry name" value="HL02043P"/>
    <property type="match status" value="1"/>
</dbReference>
<reference evidence="13 14" key="1">
    <citation type="submission" date="2019-07" db="EMBL/GenBank/DDBJ databases">
        <title>Genome assembly of two rare yeast pathogens: Diutina rugosa and Trichomonascus ciferrii.</title>
        <authorList>
            <person name="Mixao V."/>
            <person name="Saus E."/>
            <person name="Hansen A."/>
            <person name="Lass-Flor C."/>
            <person name="Gabaldon T."/>
        </authorList>
    </citation>
    <scope>NUCLEOTIDE SEQUENCE [LARGE SCALE GENOMIC DNA]</scope>
    <source>
        <strain evidence="13 14">CBS 613</strain>
    </source>
</reference>
<dbReference type="InterPro" id="IPR010989">
    <property type="entry name" value="SNARE"/>
</dbReference>
<evidence type="ECO:0000256" key="4">
    <source>
        <dbReference type="ARBA" id="ARBA00022692"/>
    </source>
</evidence>
<dbReference type="OMA" id="NDCCIGL"/>
<dbReference type="PROSITE" id="PS50192">
    <property type="entry name" value="T_SNARE"/>
    <property type="match status" value="1"/>
</dbReference>
<evidence type="ECO:0000256" key="2">
    <source>
        <dbReference type="ARBA" id="ARBA00009063"/>
    </source>
</evidence>
<dbReference type="GeneID" id="54782562"/>
<dbReference type="FunFam" id="1.20.5.110:FF:000006">
    <property type="entry name" value="Syntaxin 6"/>
    <property type="match status" value="1"/>
</dbReference>
<dbReference type="CDD" id="cd21444">
    <property type="entry name" value="SNARE_NTD_Tlg1p-like"/>
    <property type="match status" value="1"/>
</dbReference>
<organism evidence="13 14">
    <name type="scientific">Diutina rugosa</name>
    <name type="common">Yeast</name>
    <name type="synonym">Candida rugosa</name>
    <dbReference type="NCBI Taxonomy" id="5481"/>
    <lineage>
        <taxon>Eukaryota</taxon>
        <taxon>Fungi</taxon>
        <taxon>Dikarya</taxon>
        <taxon>Ascomycota</taxon>
        <taxon>Saccharomycotina</taxon>
        <taxon>Pichiomycetes</taxon>
        <taxon>Debaryomycetaceae</taxon>
        <taxon>Diutina</taxon>
    </lineage>
</organism>
<dbReference type="InterPro" id="IPR045242">
    <property type="entry name" value="Syntaxin"/>
</dbReference>
<sequence>MDPFNEVQEDAWGMLKTLDGLVQQRRDSKIDPRAVGSDFSNNWQELEEIYTDLEQALEISAKNPDKFRLSPSDIEKRRRVLLDLAQRMEATKRAWDEANSRLTPQEVTTMSNRLSYEENPFADANQPGHSWQQQQMLEEQDVQLDSIHQTMRNLNQQAQLMGSELEEQGFMLDDLDRDMDNVDNKLQRGVKRINKFIEKNKERASDWCIGILMVALVVLLVVIVIA</sequence>
<evidence type="ECO:0000313" key="13">
    <source>
        <dbReference type="EMBL" id="KAA8900095.1"/>
    </source>
</evidence>
<gene>
    <name evidence="13" type="ORF">DIURU_003911</name>
</gene>
<evidence type="ECO:0000313" key="14">
    <source>
        <dbReference type="Proteomes" id="UP000449547"/>
    </source>
</evidence>
<evidence type="ECO:0000256" key="10">
    <source>
        <dbReference type="ARBA" id="ARBA00073343"/>
    </source>
</evidence>
<dbReference type="InterPro" id="IPR006012">
    <property type="entry name" value="Syntaxin/epimorphin_CS"/>
</dbReference>
<keyword evidence="3" id="KW-0813">Transport</keyword>
<keyword evidence="7" id="KW-0333">Golgi apparatus</keyword>
<dbReference type="Gene3D" id="1.20.58.90">
    <property type="match status" value="1"/>
</dbReference>
<dbReference type="GO" id="GO:0006906">
    <property type="term" value="P:vesicle fusion"/>
    <property type="evidence" value="ECO:0007669"/>
    <property type="project" value="TreeGrafter"/>
</dbReference>
<feature type="domain" description="T-SNARE coiled-coil homology" evidence="12">
    <location>
        <begin position="134"/>
        <end position="196"/>
    </location>
</feature>
<dbReference type="GO" id="GO:0006886">
    <property type="term" value="P:intracellular protein transport"/>
    <property type="evidence" value="ECO:0007669"/>
    <property type="project" value="InterPro"/>
</dbReference>
<dbReference type="InterPro" id="IPR015260">
    <property type="entry name" value="Syntaxin-6/10/61_N"/>
</dbReference>
<keyword evidence="9 11" id="KW-0472">Membrane</keyword>
<dbReference type="AlphaFoldDB" id="A0A642UJ55"/>
<dbReference type="GO" id="GO:0005802">
    <property type="term" value="C:trans-Golgi network"/>
    <property type="evidence" value="ECO:0007669"/>
    <property type="project" value="UniProtKB-ARBA"/>
</dbReference>
<dbReference type="VEuPathDB" id="FungiDB:DIURU_003911"/>
<comment type="similarity">
    <text evidence="2">Belongs to the syntaxin family.</text>
</comment>
<dbReference type="GO" id="GO:0005484">
    <property type="term" value="F:SNAP receptor activity"/>
    <property type="evidence" value="ECO:0007669"/>
    <property type="project" value="InterPro"/>
</dbReference>
<dbReference type="PANTHER" id="PTHR19957">
    <property type="entry name" value="SYNTAXIN"/>
    <property type="match status" value="1"/>
</dbReference>
<keyword evidence="5" id="KW-0653">Protein transport</keyword>
<name>A0A642UJ55_DIURU</name>
<keyword evidence="4 11" id="KW-0812">Transmembrane</keyword>
<comment type="caution">
    <text evidence="13">The sequence shown here is derived from an EMBL/GenBank/DDBJ whole genome shotgun (WGS) entry which is preliminary data.</text>
</comment>
<dbReference type="CDD" id="cd15851">
    <property type="entry name" value="SNARE_Syntaxin6"/>
    <property type="match status" value="1"/>
</dbReference>
<evidence type="ECO:0000259" key="12">
    <source>
        <dbReference type="PROSITE" id="PS50192"/>
    </source>
</evidence>
<dbReference type="RefSeq" id="XP_034011234.1">
    <property type="nucleotide sequence ID" value="XM_034156726.1"/>
</dbReference>
<dbReference type="GO" id="GO:0000149">
    <property type="term" value="F:SNARE binding"/>
    <property type="evidence" value="ECO:0007669"/>
    <property type="project" value="TreeGrafter"/>
</dbReference>
<dbReference type="EMBL" id="SWFT01000116">
    <property type="protein sequence ID" value="KAA8900095.1"/>
    <property type="molecule type" value="Genomic_DNA"/>
</dbReference>
<keyword evidence="6 11" id="KW-1133">Transmembrane helix</keyword>
<evidence type="ECO:0000256" key="3">
    <source>
        <dbReference type="ARBA" id="ARBA00022448"/>
    </source>
</evidence>
<evidence type="ECO:0000256" key="9">
    <source>
        <dbReference type="ARBA" id="ARBA00023136"/>
    </source>
</evidence>
<dbReference type="GO" id="GO:0048278">
    <property type="term" value="P:vesicle docking"/>
    <property type="evidence" value="ECO:0007669"/>
    <property type="project" value="TreeGrafter"/>
</dbReference>
<keyword evidence="8" id="KW-0175">Coiled coil</keyword>
<feature type="transmembrane region" description="Helical" evidence="11">
    <location>
        <begin position="204"/>
        <end position="225"/>
    </location>
</feature>
<dbReference type="GO" id="GO:0031201">
    <property type="term" value="C:SNARE complex"/>
    <property type="evidence" value="ECO:0007669"/>
    <property type="project" value="TreeGrafter"/>
</dbReference>
<dbReference type="OrthoDB" id="546861at2759"/>
<protein>
    <recommendedName>
        <fullName evidence="10">t-SNARE affecting a late Golgi compartment protein 1</fullName>
    </recommendedName>
</protein>
<evidence type="ECO:0000256" key="6">
    <source>
        <dbReference type="ARBA" id="ARBA00022989"/>
    </source>
</evidence>
<dbReference type="SMART" id="SM00397">
    <property type="entry name" value="t_SNARE"/>
    <property type="match status" value="1"/>
</dbReference>
<dbReference type="GO" id="GO:0048193">
    <property type="term" value="P:Golgi vesicle transport"/>
    <property type="evidence" value="ECO:0007669"/>
    <property type="project" value="InterPro"/>
</dbReference>
<dbReference type="GO" id="GO:0000139">
    <property type="term" value="C:Golgi membrane"/>
    <property type="evidence" value="ECO:0007669"/>
    <property type="project" value="UniProtKB-SubCell"/>
</dbReference>
<evidence type="ECO:0000256" key="5">
    <source>
        <dbReference type="ARBA" id="ARBA00022927"/>
    </source>
</evidence>
<proteinExistence type="inferred from homology"/>